<dbReference type="PROSITE" id="PS51419">
    <property type="entry name" value="RAB"/>
    <property type="match status" value="1"/>
</dbReference>
<keyword evidence="1" id="KW-0547">Nucleotide-binding</keyword>
<evidence type="ECO:0000256" key="3">
    <source>
        <dbReference type="SAM" id="MobiDB-lite"/>
    </source>
</evidence>
<feature type="compositionally biased region" description="Basic and acidic residues" evidence="3">
    <location>
        <begin position="81"/>
        <end position="98"/>
    </location>
</feature>
<dbReference type="SMART" id="SM00175">
    <property type="entry name" value="RAB"/>
    <property type="match status" value="1"/>
</dbReference>
<dbReference type="InterPro" id="IPR001806">
    <property type="entry name" value="Small_GTPase"/>
</dbReference>
<reference evidence="5 6" key="1">
    <citation type="journal article" date="2016" name="Genome Announc.">
        <title>Draft Whole-Genome Sequence of Trichoderma gamsii T6085, a Promising Biocontrol Agent of Fusarium Head Blight on Wheat.</title>
        <authorList>
            <person name="Baroncelli R."/>
            <person name="Zapparata A."/>
            <person name="Piaggeschi G."/>
            <person name="Sarrocco S."/>
            <person name="Vannacci G."/>
        </authorList>
    </citation>
    <scope>NUCLEOTIDE SEQUENCE [LARGE SCALE GENOMIC DNA]</scope>
    <source>
        <strain evidence="5 6">T6085</strain>
    </source>
</reference>
<feature type="compositionally biased region" description="Basic and acidic residues" evidence="3">
    <location>
        <begin position="229"/>
        <end position="263"/>
    </location>
</feature>
<dbReference type="InterPro" id="IPR020849">
    <property type="entry name" value="Small_GTPase_Ras-type"/>
</dbReference>
<evidence type="ECO:0000313" key="6">
    <source>
        <dbReference type="Proteomes" id="UP000054821"/>
    </source>
</evidence>
<keyword evidence="6" id="KW-1185">Reference proteome</keyword>
<dbReference type="Proteomes" id="UP000054821">
    <property type="component" value="Unassembled WGS sequence"/>
</dbReference>
<evidence type="ECO:0000259" key="4">
    <source>
        <dbReference type="Pfam" id="PF07814"/>
    </source>
</evidence>
<feature type="region of interest" description="Disordered" evidence="3">
    <location>
        <begin position="1"/>
        <end position="111"/>
    </location>
</feature>
<dbReference type="AlphaFoldDB" id="A0A2P4ZFQ6"/>
<dbReference type="Pfam" id="PF00071">
    <property type="entry name" value="Ras"/>
    <property type="match status" value="2"/>
</dbReference>
<dbReference type="EMBL" id="JPDN02000031">
    <property type="protein sequence ID" value="PON23134.1"/>
    <property type="molecule type" value="Genomic_DNA"/>
</dbReference>
<dbReference type="GO" id="GO:0003924">
    <property type="term" value="F:GTPase activity"/>
    <property type="evidence" value="ECO:0007669"/>
    <property type="project" value="InterPro"/>
</dbReference>
<dbReference type="InterPro" id="IPR011989">
    <property type="entry name" value="ARM-like"/>
</dbReference>
<dbReference type="InterPro" id="IPR027417">
    <property type="entry name" value="P-loop_NTPase"/>
</dbReference>
<dbReference type="GO" id="GO:0005525">
    <property type="term" value="F:GTP binding"/>
    <property type="evidence" value="ECO:0007669"/>
    <property type="project" value="UniProtKB-KW"/>
</dbReference>
<dbReference type="InterPro" id="IPR022771">
    <property type="entry name" value="WAPL_C"/>
</dbReference>
<dbReference type="SMART" id="SM00174">
    <property type="entry name" value="RHO"/>
    <property type="match status" value="1"/>
</dbReference>
<feature type="compositionally biased region" description="Polar residues" evidence="3">
    <location>
        <begin position="269"/>
        <end position="287"/>
    </location>
</feature>
<evidence type="ECO:0000313" key="5">
    <source>
        <dbReference type="EMBL" id="PON23134.1"/>
    </source>
</evidence>
<dbReference type="SUPFAM" id="SSF52540">
    <property type="entry name" value="P-loop containing nucleoside triphosphate hydrolases"/>
    <property type="match status" value="1"/>
</dbReference>
<dbReference type="SMART" id="SM00173">
    <property type="entry name" value="RAS"/>
    <property type="match status" value="1"/>
</dbReference>
<dbReference type="Pfam" id="PF07814">
    <property type="entry name" value="WAPL"/>
    <property type="match status" value="1"/>
</dbReference>
<sequence length="822" mass="89988">MEPQRNAAETQRKKVSTYGKLASRKRHTSPSPTSSLLQVSSTEKSSPAASTTHRPKQSQTSLLQTGDSSRPQKTLSSARHVALDAARKQQARETDTTRKRSHRSAFGTGHPAAAVDIAAAHRISRPASAQEHVRHSGGTNIKHSKASAVKKGAVYSKSTDSLPVTPKKSSAVESAAIGLGRGAEAKILSTSKSPETPPTRRRRLIDALVADKPNDPSASPSQSVPVFEHINRTEQRSAPDGRPSIRTDAPLRRTTSDTNTLEKRKIKFTYSQSRSFLQNSQESNATEPTDFPSIDDIDEPLKPPSPTIEEDDDDDDLKTKVAIRSVHELRRAGANNRSSDEVDDLLSRIGAPGSLASTMRRNALCELADKLQKKEFMNQFRDHASRDNIAKEISSEKDTISGFLLAAAFVIFLSSGPAPHMLHQLTENKVGVWLSNLLTIGEDISAIALQKSSNMPKTTRNSLANVKKALLGMPVWHGYQSLQLSPRTIALQLLSMLIGLLDSQEVQAMLDDTATSISRLRSHFASVNSCDNVDYALTICILEAQSSSTTSTTSTNETFTEIQQEMSEIATFLRSMLQGWPKTHNGIDATLLKLAINTTNNETRAAAIQDRQLLSSLTRCVISGFSTVESAIQKSTFESNIYDELLLILGIMINVLEHSSDARASIHVDEINQLASTWSELERVMEKDDSVETSKLGKSSLAVQFVDGHFVESYYPTIENTFSKTIQWKGQDFSTEIVDTAGQGTESVPIVIVGNKSDLRPEQRQVSPEEGKKLSEKFQCGWTEASARYNQNVGRAFELLIGEIEKSQSPGEPPAKSNCLLM</sequence>
<feature type="compositionally biased region" description="Polar residues" evidence="3">
    <location>
        <begin position="156"/>
        <end position="172"/>
    </location>
</feature>
<protein>
    <recommendedName>
        <fullName evidence="4">Wings apart-like protein C-terminal domain-containing protein</fullName>
    </recommendedName>
</protein>
<gene>
    <name evidence="5" type="ORF">TGAM01_v207907</name>
</gene>
<dbReference type="PANTHER" id="PTHR24070">
    <property type="entry name" value="RAS, DI-RAS, AND RHEB FAMILY MEMBERS OF SMALL GTPASE SUPERFAMILY"/>
    <property type="match status" value="1"/>
</dbReference>
<dbReference type="Gene3D" id="3.40.50.300">
    <property type="entry name" value="P-loop containing nucleotide triphosphate hydrolases"/>
    <property type="match status" value="1"/>
</dbReference>
<evidence type="ECO:0000256" key="1">
    <source>
        <dbReference type="ARBA" id="ARBA00022741"/>
    </source>
</evidence>
<dbReference type="STRING" id="398673.A0A2P4ZFQ6"/>
<dbReference type="PROSITE" id="PS51421">
    <property type="entry name" value="RAS"/>
    <property type="match status" value="1"/>
</dbReference>
<keyword evidence="2" id="KW-0342">GTP-binding</keyword>
<name>A0A2P4ZFQ6_9HYPO</name>
<organism evidence="5 6">
    <name type="scientific">Trichoderma gamsii</name>
    <dbReference type="NCBI Taxonomy" id="398673"/>
    <lineage>
        <taxon>Eukaryota</taxon>
        <taxon>Fungi</taxon>
        <taxon>Dikarya</taxon>
        <taxon>Ascomycota</taxon>
        <taxon>Pezizomycotina</taxon>
        <taxon>Sordariomycetes</taxon>
        <taxon>Hypocreomycetidae</taxon>
        <taxon>Hypocreales</taxon>
        <taxon>Hypocreaceae</taxon>
        <taxon>Trichoderma</taxon>
    </lineage>
</organism>
<dbReference type="GO" id="GO:0007165">
    <property type="term" value="P:signal transduction"/>
    <property type="evidence" value="ECO:0007669"/>
    <property type="project" value="InterPro"/>
</dbReference>
<proteinExistence type="predicted"/>
<feature type="region of interest" description="Disordered" evidence="3">
    <location>
        <begin position="124"/>
        <end position="318"/>
    </location>
</feature>
<dbReference type="RefSeq" id="XP_024405034.1">
    <property type="nucleotide sequence ID" value="XM_024550203.1"/>
</dbReference>
<dbReference type="GeneID" id="29985721"/>
<comment type="caution">
    <text evidence="5">The sequence shown here is derived from an EMBL/GenBank/DDBJ whole genome shotgun (WGS) entry which is preliminary data.</text>
</comment>
<feature type="compositionally biased region" description="Polar residues" evidence="3">
    <location>
        <begin position="29"/>
        <end position="77"/>
    </location>
</feature>
<dbReference type="GO" id="GO:0016020">
    <property type="term" value="C:membrane"/>
    <property type="evidence" value="ECO:0007669"/>
    <property type="project" value="InterPro"/>
</dbReference>
<accession>A0A2P4ZFQ6</accession>
<feature type="domain" description="Wings apart-like protein C-terminal" evidence="4">
    <location>
        <begin position="323"/>
        <end position="661"/>
    </location>
</feature>
<dbReference type="Gene3D" id="1.25.10.10">
    <property type="entry name" value="Leucine-rich Repeat Variant"/>
    <property type="match status" value="1"/>
</dbReference>
<evidence type="ECO:0000256" key="2">
    <source>
        <dbReference type="ARBA" id="ARBA00023134"/>
    </source>
</evidence>